<reference evidence="1 2" key="1">
    <citation type="journal article" date="2018" name="Nat. Ecol. Evol.">
        <title>Pezizomycetes genomes reveal the molecular basis of ectomycorrhizal truffle lifestyle.</title>
        <authorList>
            <person name="Murat C."/>
            <person name="Payen T."/>
            <person name="Noel B."/>
            <person name="Kuo A."/>
            <person name="Morin E."/>
            <person name="Chen J."/>
            <person name="Kohler A."/>
            <person name="Krizsan K."/>
            <person name="Balestrini R."/>
            <person name="Da Silva C."/>
            <person name="Montanini B."/>
            <person name="Hainaut M."/>
            <person name="Levati E."/>
            <person name="Barry K.W."/>
            <person name="Belfiori B."/>
            <person name="Cichocki N."/>
            <person name="Clum A."/>
            <person name="Dockter R.B."/>
            <person name="Fauchery L."/>
            <person name="Guy J."/>
            <person name="Iotti M."/>
            <person name="Le Tacon F."/>
            <person name="Lindquist E.A."/>
            <person name="Lipzen A."/>
            <person name="Malagnac F."/>
            <person name="Mello A."/>
            <person name="Molinier V."/>
            <person name="Miyauchi S."/>
            <person name="Poulain J."/>
            <person name="Riccioni C."/>
            <person name="Rubini A."/>
            <person name="Sitrit Y."/>
            <person name="Splivallo R."/>
            <person name="Traeger S."/>
            <person name="Wang M."/>
            <person name="Zifcakova L."/>
            <person name="Wipf D."/>
            <person name="Zambonelli A."/>
            <person name="Paolocci F."/>
            <person name="Nowrousian M."/>
            <person name="Ottonello S."/>
            <person name="Baldrian P."/>
            <person name="Spatafora J.W."/>
            <person name="Henrissat B."/>
            <person name="Nagy L.G."/>
            <person name="Aury J.M."/>
            <person name="Wincker P."/>
            <person name="Grigoriev I.V."/>
            <person name="Bonfante P."/>
            <person name="Martin F.M."/>
        </authorList>
    </citation>
    <scope>NUCLEOTIDE SEQUENCE [LARGE SCALE GENOMIC DNA]</scope>
    <source>
        <strain evidence="1 2">RN42</strain>
    </source>
</reference>
<protein>
    <submittedName>
        <fullName evidence="1">Uncharacterized protein</fullName>
    </submittedName>
</protein>
<accession>A0A3N4I391</accession>
<gene>
    <name evidence="1" type="ORF">BJ508DRAFT_328540</name>
</gene>
<proteinExistence type="predicted"/>
<evidence type="ECO:0000313" key="2">
    <source>
        <dbReference type="Proteomes" id="UP000275078"/>
    </source>
</evidence>
<dbReference type="AlphaFoldDB" id="A0A3N4I391"/>
<name>A0A3N4I391_ASCIM</name>
<sequence length="209" mass="23666">MDYSRPELSQSSLLNPLPKPFQDLQKLAQSGKRLAETCSTPIVNDAEIGTLEDAICSSIGDAFVRFSERVGQRYGYDKVIVDKELKEGLEEFGVANDMLIMFYPYTPKELMARLPSAWENYCVLWVTKDGKVAQYQVEDGVFLTDLVWADGEEVFEKILKATGWGTLQHPKFPPAQDIVCMEILGCLDDEYPPYVEYFKKKAAERGGDR</sequence>
<dbReference type="Proteomes" id="UP000275078">
    <property type="component" value="Unassembled WGS sequence"/>
</dbReference>
<keyword evidence="2" id="KW-1185">Reference proteome</keyword>
<evidence type="ECO:0000313" key="1">
    <source>
        <dbReference type="EMBL" id="RPA79128.1"/>
    </source>
</evidence>
<dbReference type="EMBL" id="ML119702">
    <property type="protein sequence ID" value="RPA79128.1"/>
    <property type="molecule type" value="Genomic_DNA"/>
</dbReference>
<organism evidence="1 2">
    <name type="scientific">Ascobolus immersus RN42</name>
    <dbReference type="NCBI Taxonomy" id="1160509"/>
    <lineage>
        <taxon>Eukaryota</taxon>
        <taxon>Fungi</taxon>
        <taxon>Dikarya</taxon>
        <taxon>Ascomycota</taxon>
        <taxon>Pezizomycotina</taxon>
        <taxon>Pezizomycetes</taxon>
        <taxon>Pezizales</taxon>
        <taxon>Ascobolaceae</taxon>
        <taxon>Ascobolus</taxon>
    </lineage>
</organism>